<dbReference type="Pfam" id="PF00059">
    <property type="entry name" value="Lectin_C"/>
    <property type="match status" value="1"/>
</dbReference>
<sequence length="161" mass="18341">MLSTLPLSSMSWMLLSCLMLLSQVQDEIPLPRSLCPRGSKAYASHCYALFTTPKTWIDAALACQKWSEGHLASVLSEAEAQFLSSLVKRCVNSYQYVWIGTLHLPSCWSSTDVLNYINWERNPSTASDRGYYGSVSRNSAFLKWRDYSCDRELPYVCKFKN</sequence>
<feature type="signal peptide" evidence="5">
    <location>
        <begin position="1"/>
        <end position="26"/>
    </location>
</feature>
<evidence type="ECO:0000313" key="8">
    <source>
        <dbReference type="Proteomes" id="UP000694422"/>
    </source>
</evidence>
<dbReference type="PANTHER" id="PTHR22803">
    <property type="entry name" value="MANNOSE, PHOSPHOLIPASE, LECTIN RECEPTOR RELATED"/>
    <property type="match status" value="1"/>
</dbReference>
<dbReference type="FunFam" id="3.10.100.10:FF:000015">
    <property type="entry name" value="C-type lectin Cal"/>
    <property type="match status" value="1"/>
</dbReference>
<evidence type="ECO:0000313" key="7">
    <source>
        <dbReference type="Ensembl" id="ENSSDAP00000005805.1"/>
    </source>
</evidence>
<dbReference type="InterPro" id="IPR016187">
    <property type="entry name" value="CTDL_fold"/>
</dbReference>
<dbReference type="SMART" id="SM00034">
    <property type="entry name" value="CLECT"/>
    <property type="match status" value="1"/>
</dbReference>
<evidence type="ECO:0000256" key="2">
    <source>
        <dbReference type="ARBA" id="ARBA00022525"/>
    </source>
</evidence>
<dbReference type="InterPro" id="IPR016186">
    <property type="entry name" value="C-type_lectin-like/link_sf"/>
</dbReference>
<dbReference type="InterPro" id="IPR050111">
    <property type="entry name" value="C-type_lectin/snaclec_domain"/>
</dbReference>
<keyword evidence="4" id="KW-1015">Disulfide bond</keyword>
<reference evidence="7" key="1">
    <citation type="submission" date="2025-08" db="UniProtKB">
        <authorList>
            <consortium name="Ensembl"/>
        </authorList>
    </citation>
    <scope>IDENTIFICATION</scope>
</reference>
<evidence type="ECO:0000256" key="1">
    <source>
        <dbReference type="ARBA" id="ARBA00004613"/>
    </source>
</evidence>
<accession>A0A8C9PDD8</accession>
<keyword evidence="3" id="KW-0430">Lectin</keyword>
<dbReference type="Ensembl" id="ENSSDAT00000006647.1">
    <property type="protein sequence ID" value="ENSSDAP00000005805.1"/>
    <property type="gene ID" value="ENSSDAG00000005357.1"/>
</dbReference>
<dbReference type="PROSITE" id="PS50041">
    <property type="entry name" value="C_TYPE_LECTIN_2"/>
    <property type="match status" value="1"/>
</dbReference>
<keyword evidence="5" id="KW-0732">Signal</keyword>
<dbReference type="SUPFAM" id="SSF56436">
    <property type="entry name" value="C-type lectin-like"/>
    <property type="match status" value="1"/>
</dbReference>
<dbReference type="PRINTS" id="PR01504">
    <property type="entry name" value="PNCREATITSAP"/>
</dbReference>
<evidence type="ECO:0000259" key="6">
    <source>
        <dbReference type="PROSITE" id="PS50041"/>
    </source>
</evidence>
<dbReference type="AlphaFoldDB" id="A0A8C9PDD8"/>
<dbReference type="InterPro" id="IPR001304">
    <property type="entry name" value="C-type_lectin-like"/>
</dbReference>
<evidence type="ECO:0000256" key="5">
    <source>
        <dbReference type="SAM" id="SignalP"/>
    </source>
</evidence>
<evidence type="ECO:0000256" key="3">
    <source>
        <dbReference type="ARBA" id="ARBA00022734"/>
    </source>
</evidence>
<protein>
    <recommendedName>
        <fullName evidence="6">C-type lectin domain-containing protein</fullName>
    </recommendedName>
</protein>
<dbReference type="GO" id="GO:0030246">
    <property type="term" value="F:carbohydrate binding"/>
    <property type="evidence" value="ECO:0007669"/>
    <property type="project" value="UniProtKB-KW"/>
</dbReference>
<feature type="chain" id="PRO_5034506619" description="C-type lectin domain-containing protein" evidence="5">
    <location>
        <begin position="27"/>
        <end position="161"/>
    </location>
</feature>
<comment type="subcellular location">
    <subcellularLocation>
        <location evidence="1">Secreted</location>
    </subcellularLocation>
</comment>
<reference evidence="7" key="2">
    <citation type="submission" date="2025-09" db="UniProtKB">
        <authorList>
            <consortium name="Ensembl"/>
        </authorList>
    </citation>
    <scope>IDENTIFICATION</scope>
</reference>
<organism evidence="7 8">
    <name type="scientific">Spermophilus dauricus</name>
    <name type="common">Daurian ground squirrel</name>
    <dbReference type="NCBI Taxonomy" id="99837"/>
    <lineage>
        <taxon>Eukaryota</taxon>
        <taxon>Metazoa</taxon>
        <taxon>Chordata</taxon>
        <taxon>Craniata</taxon>
        <taxon>Vertebrata</taxon>
        <taxon>Euteleostomi</taxon>
        <taxon>Mammalia</taxon>
        <taxon>Eutheria</taxon>
        <taxon>Euarchontoglires</taxon>
        <taxon>Glires</taxon>
        <taxon>Rodentia</taxon>
        <taxon>Sciuromorpha</taxon>
        <taxon>Sciuridae</taxon>
        <taxon>Xerinae</taxon>
        <taxon>Marmotini</taxon>
        <taxon>Spermophilus</taxon>
    </lineage>
</organism>
<feature type="domain" description="C-type lectin" evidence="6">
    <location>
        <begin position="42"/>
        <end position="158"/>
    </location>
</feature>
<proteinExistence type="predicted"/>
<keyword evidence="8" id="KW-1185">Reference proteome</keyword>
<dbReference type="Gene3D" id="3.10.100.10">
    <property type="entry name" value="Mannose-Binding Protein A, subunit A"/>
    <property type="match status" value="1"/>
</dbReference>
<evidence type="ECO:0000256" key="4">
    <source>
        <dbReference type="ARBA" id="ARBA00023157"/>
    </source>
</evidence>
<keyword evidence="2" id="KW-0964">Secreted</keyword>
<dbReference type="Proteomes" id="UP000694422">
    <property type="component" value="Unplaced"/>
</dbReference>
<name>A0A8C9PDD8_SPEDA</name>
<dbReference type="GO" id="GO:0005576">
    <property type="term" value="C:extracellular region"/>
    <property type="evidence" value="ECO:0007669"/>
    <property type="project" value="UniProtKB-SubCell"/>
</dbReference>